<evidence type="ECO:0000313" key="2">
    <source>
        <dbReference type="EMBL" id="KYQ60660.1"/>
    </source>
</evidence>
<feature type="region of interest" description="Disordered" evidence="1">
    <location>
        <begin position="66"/>
        <end position="131"/>
    </location>
</feature>
<protein>
    <submittedName>
        <fullName evidence="2">Uncharacterized protein</fullName>
    </submittedName>
</protein>
<accession>A0A151XKD5</accession>
<gene>
    <name evidence="2" type="ORF">ALC60_00285</name>
</gene>
<evidence type="ECO:0000256" key="1">
    <source>
        <dbReference type="SAM" id="MobiDB-lite"/>
    </source>
</evidence>
<dbReference type="EMBL" id="KQ982052">
    <property type="protein sequence ID" value="KYQ60660.1"/>
    <property type="molecule type" value="Genomic_DNA"/>
</dbReference>
<dbReference type="Proteomes" id="UP000075809">
    <property type="component" value="Unassembled WGS sequence"/>
</dbReference>
<organism evidence="2 3">
    <name type="scientific">Mycetomoellerius zeteki</name>
    <dbReference type="NCBI Taxonomy" id="64791"/>
    <lineage>
        <taxon>Eukaryota</taxon>
        <taxon>Metazoa</taxon>
        <taxon>Ecdysozoa</taxon>
        <taxon>Arthropoda</taxon>
        <taxon>Hexapoda</taxon>
        <taxon>Insecta</taxon>
        <taxon>Pterygota</taxon>
        <taxon>Neoptera</taxon>
        <taxon>Endopterygota</taxon>
        <taxon>Hymenoptera</taxon>
        <taxon>Apocrita</taxon>
        <taxon>Aculeata</taxon>
        <taxon>Formicoidea</taxon>
        <taxon>Formicidae</taxon>
        <taxon>Myrmicinae</taxon>
        <taxon>Mycetomoellerius</taxon>
    </lineage>
</organism>
<feature type="compositionally biased region" description="Basic and acidic residues" evidence="1">
    <location>
        <begin position="77"/>
        <end position="99"/>
    </location>
</feature>
<name>A0A151XKD5_9HYME</name>
<sequence>MEIPFVRLRSFDHTSLSHDEHFPALGAGSDSSRRGIIPRDAPAFVSSPPPTPLTTRAFSAPLRFRWSGTTAPAHQDGTQRDTTRHGTARHDTTQHDHVTARHFANARARARTRKRGNSLAEATTRRRRGDGRASGAAACVCVCACA</sequence>
<dbReference type="AlphaFoldDB" id="A0A151XKD5"/>
<keyword evidence="3" id="KW-1185">Reference proteome</keyword>
<reference evidence="2 3" key="1">
    <citation type="submission" date="2015-09" db="EMBL/GenBank/DDBJ databases">
        <title>Trachymyrmex zeteki WGS genome.</title>
        <authorList>
            <person name="Nygaard S."/>
            <person name="Hu H."/>
            <person name="Boomsma J."/>
            <person name="Zhang G."/>
        </authorList>
    </citation>
    <scope>NUCLEOTIDE SEQUENCE [LARGE SCALE GENOMIC DNA]</scope>
    <source>
        <strain evidence="2">Tzet28-1</strain>
        <tissue evidence="2">Whole body</tissue>
    </source>
</reference>
<proteinExistence type="predicted"/>
<evidence type="ECO:0000313" key="3">
    <source>
        <dbReference type="Proteomes" id="UP000075809"/>
    </source>
</evidence>